<dbReference type="Proteomes" id="UP001153076">
    <property type="component" value="Unassembled WGS sequence"/>
</dbReference>
<evidence type="ECO:0000313" key="2">
    <source>
        <dbReference type="EMBL" id="KAJ8448949.1"/>
    </source>
</evidence>
<evidence type="ECO:0000259" key="1">
    <source>
        <dbReference type="Pfam" id="PF12776"/>
    </source>
</evidence>
<sequence length="373" mass="43083">MALENNEIKKGGTAKEFFKWCYEETIVLCDVIIQYIMKNGRGQSIKWREIEKEVTQKVGRPCATNCCKHKYDAMRKDWRAWKQLRNTETGLGWDPILGKIEASTEWWDKKIKENQYVKKFRDKGVSSLLEEKWEHIYGGTYATGENVYVPTMEPPIINVEKQGEDHESEKHTEGRLGEEDSLHMYNLQDNPYFQSILADEDQFFTDFVEYISNGNDDNTKANSEDGPSQVNDQLLSTQVASQVRTDKNVSRRAQKSVLKTNTMQLKRNRRQSGGSAMLGAQIKHMVASCRIMSPGGPNRMNKQASSMSTIAIAMQIISRMVDNNILEKGSDFWCYATHVLEDAVAVKREIFLNMDDDDSRLKWLQYFHRMKDN</sequence>
<organism evidence="2 3">
    <name type="scientific">Carnegiea gigantea</name>
    <dbReference type="NCBI Taxonomy" id="171969"/>
    <lineage>
        <taxon>Eukaryota</taxon>
        <taxon>Viridiplantae</taxon>
        <taxon>Streptophyta</taxon>
        <taxon>Embryophyta</taxon>
        <taxon>Tracheophyta</taxon>
        <taxon>Spermatophyta</taxon>
        <taxon>Magnoliopsida</taxon>
        <taxon>eudicotyledons</taxon>
        <taxon>Gunneridae</taxon>
        <taxon>Pentapetalae</taxon>
        <taxon>Caryophyllales</taxon>
        <taxon>Cactineae</taxon>
        <taxon>Cactaceae</taxon>
        <taxon>Cactoideae</taxon>
        <taxon>Echinocereeae</taxon>
        <taxon>Carnegiea</taxon>
    </lineage>
</organism>
<evidence type="ECO:0000313" key="3">
    <source>
        <dbReference type="Proteomes" id="UP001153076"/>
    </source>
</evidence>
<dbReference type="PANTHER" id="PTHR31704">
    <property type="entry name" value="MYB/SANT-LIKE DNA-BINDING DOMAIN PROTEIN-RELATED"/>
    <property type="match status" value="1"/>
</dbReference>
<feature type="domain" description="Myb/SANT-like" evidence="1">
    <location>
        <begin position="19"/>
        <end position="109"/>
    </location>
</feature>
<proteinExistence type="predicted"/>
<comment type="caution">
    <text evidence="2">The sequence shown here is derived from an EMBL/GenBank/DDBJ whole genome shotgun (WGS) entry which is preliminary data.</text>
</comment>
<dbReference type="Pfam" id="PF12776">
    <property type="entry name" value="Myb_DNA-bind_3"/>
    <property type="match status" value="1"/>
</dbReference>
<accession>A0A9Q1QP32</accession>
<gene>
    <name evidence="2" type="ORF">Cgig2_030805</name>
</gene>
<reference evidence="2" key="1">
    <citation type="submission" date="2022-04" db="EMBL/GenBank/DDBJ databases">
        <title>Carnegiea gigantea Genome sequencing and assembly v2.</title>
        <authorList>
            <person name="Copetti D."/>
            <person name="Sanderson M.J."/>
            <person name="Burquez A."/>
            <person name="Wojciechowski M.F."/>
        </authorList>
    </citation>
    <scope>NUCLEOTIDE SEQUENCE</scope>
    <source>
        <strain evidence="2">SGP5-SGP5p</strain>
        <tissue evidence="2">Aerial part</tissue>
    </source>
</reference>
<dbReference type="OrthoDB" id="4955136at2759"/>
<protein>
    <recommendedName>
        <fullName evidence="1">Myb/SANT-like domain-containing protein</fullName>
    </recommendedName>
</protein>
<dbReference type="AlphaFoldDB" id="A0A9Q1QP32"/>
<dbReference type="PANTHER" id="PTHR31704:SF55">
    <property type="entry name" value="MYB_SANT-LIKE DNA-BINDING DOMAIN PROTEIN"/>
    <property type="match status" value="1"/>
</dbReference>
<keyword evidence="3" id="KW-1185">Reference proteome</keyword>
<dbReference type="EMBL" id="JAKOGI010000026">
    <property type="protein sequence ID" value="KAJ8448949.1"/>
    <property type="molecule type" value="Genomic_DNA"/>
</dbReference>
<dbReference type="InterPro" id="IPR024752">
    <property type="entry name" value="Myb/SANT-like_dom"/>
</dbReference>
<name>A0A9Q1QP32_9CARY</name>